<comment type="caution">
    <text evidence="2">The sequence shown here is derived from an EMBL/GenBank/DDBJ whole genome shotgun (WGS) entry which is preliminary data.</text>
</comment>
<feature type="region of interest" description="Disordered" evidence="1">
    <location>
        <begin position="51"/>
        <end position="77"/>
    </location>
</feature>
<feature type="compositionally biased region" description="Acidic residues" evidence="1">
    <location>
        <begin position="54"/>
        <end position="64"/>
    </location>
</feature>
<dbReference type="InterPro" id="IPR043779">
    <property type="entry name" value="DUF5721"/>
</dbReference>
<evidence type="ECO:0000313" key="3">
    <source>
        <dbReference type="Proteomes" id="UP000460257"/>
    </source>
</evidence>
<keyword evidence="3" id="KW-1185">Reference proteome</keyword>
<evidence type="ECO:0000313" key="2">
    <source>
        <dbReference type="EMBL" id="MQN01772.1"/>
    </source>
</evidence>
<dbReference type="Pfam" id="PF18988">
    <property type="entry name" value="DUF5721"/>
    <property type="match status" value="2"/>
</dbReference>
<accession>A0A6N7IZS9</accession>
<name>A0A6N7IZS9_9FIRM</name>
<dbReference type="EMBL" id="VOGC01000006">
    <property type="protein sequence ID" value="MQN01772.1"/>
    <property type="molecule type" value="Genomic_DNA"/>
</dbReference>
<gene>
    <name evidence="2" type="ORF">FRC54_07620</name>
</gene>
<dbReference type="AlphaFoldDB" id="A0A6N7IZS9"/>
<reference evidence="2" key="1">
    <citation type="journal article" date="2020" name="Appl. Environ. Microbiol.">
        <title>Medium-Chain Fatty Acid Synthesis by 'Candidatus Weimeria bifida' gen. nov., sp. nov., and 'Candidatus Pseudoramibacter fermentans' sp. nov.</title>
        <authorList>
            <person name="Scarborough M.J."/>
            <person name="Myers K.S."/>
            <person name="Donohue T.J."/>
            <person name="Noguera D.R."/>
        </authorList>
    </citation>
    <scope>NUCLEOTIDE SEQUENCE</scope>
    <source>
        <strain evidence="2">LCO1.1</strain>
    </source>
</reference>
<sequence length="184" mass="20697">MKSIQIKNIKKFMSDALIHETFDKFTISEATVKTAVSFVIDGKINRDFFGGDPDLPEDGSDSEESVSAAKDSSAKGNASGEFYREPFIKYGKIRHILFEIIKGKRTPVFFRLVFHAPRQLTEQILAEADTGFTMRDVNSLTFTATFKDGGLTVTTGTNLAAFSLDKSVDEAWDKYMEKYMEQFD</sequence>
<proteinExistence type="predicted"/>
<evidence type="ECO:0000256" key="1">
    <source>
        <dbReference type="SAM" id="MobiDB-lite"/>
    </source>
</evidence>
<dbReference type="Proteomes" id="UP000460257">
    <property type="component" value="Unassembled WGS sequence"/>
</dbReference>
<protein>
    <submittedName>
        <fullName evidence="2">Uncharacterized protein</fullName>
    </submittedName>
</protein>
<organism evidence="2 3">
    <name type="scientific">Candidatus Weimeria bifida</name>
    <dbReference type="NCBI Taxonomy" id="2599074"/>
    <lineage>
        <taxon>Bacteria</taxon>
        <taxon>Bacillati</taxon>
        <taxon>Bacillota</taxon>
        <taxon>Clostridia</taxon>
        <taxon>Lachnospirales</taxon>
        <taxon>Lachnospiraceae</taxon>
        <taxon>Candidatus Weimeria</taxon>
    </lineage>
</organism>